<evidence type="ECO:0000313" key="4">
    <source>
        <dbReference type="Proteomes" id="UP000693970"/>
    </source>
</evidence>
<comment type="caution">
    <text evidence="3">The sequence shown here is derived from an EMBL/GenBank/DDBJ whole genome shotgun (WGS) entry which is preliminary data.</text>
</comment>
<dbReference type="PROSITE" id="PS50127">
    <property type="entry name" value="UBC_2"/>
    <property type="match status" value="1"/>
</dbReference>
<keyword evidence="1" id="KW-0833">Ubl conjugation pathway</keyword>
<dbReference type="Pfam" id="PF00179">
    <property type="entry name" value="UQ_con"/>
    <property type="match status" value="1"/>
</dbReference>
<reference evidence="3" key="2">
    <citation type="submission" date="2021-04" db="EMBL/GenBank/DDBJ databases">
        <authorList>
            <person name="Podell S."/>
        </authorList>
    </citation>
    <scope>NUCLEOTIDE SEQUENCE</scope>
    <source>
        <strain evidence="3">Hildebrandi</strain>
    </source>
</reference>
<evidence type="ECO:0000259" key="2">
    <source>
        <dbReference type="PROSITE" id="PS50127"/>
    </source>
</evidence>
<evidence type="ECO:0000313" key="3">
    <source>
        <dbReference type="EMBL" id="KAG7344929.1"/>
    </source>
</evidence>
<dbReference type="AlphaFoldDB" id="A0A9K3KJK5"/>
<proteinExistence type="predicted"/>
<dbReference type="Proteomes" id="UP000693970">
    <property type="component" value="Unassembled WGS sequence"/>
</dbReference>
<name>A0A9K3KJK5_9STRA</name>
<dbReference type="PANTHER" id="PTHR24068">
    <property type="entry name" value="UBIQUITIN-CONJUGATING ENZYME E2"/>
    <property type="match status" value="1"/>
</dbReference>
<accession>A0A9K3KJK5</accession>
<dbReference type="EMBL" id="JAGRRH010000022">
    <property type="protein sequence ID" value="KAG7344929.1"/>
    <property type="molecule type" value="Genomic_DNA"/>
</dbReference>
<protein>
    <submittedName>
        <fullName evidence="3">Ubiquitin-conjugating enzyme</fullName>
    </submittedName>
</protein>
<feature type="domain" description="UBC core" evidence="2">
    <location>
        <begin position="343"/>
        <end position="476"/>
    </location>
</feature>
<dbReference type="FunFam" id="3.10.110.10:FF:000026">
    <property type="entry name" value="Ubiquitin-conjugating enzyme E2 variant"/>
    <property type="match status" value="1"/>
</dbReference>
<reference evidence="3" key="1">
    <citation type="journal article" date="2021" name="Sci. Rep.">
        <title>Diploid genomic architecture of Nitzschia inconspicua, an elite biomass production diatom.</title>
        <authorList>
            <person name="Oliver A."/>
            <person name="Podell S."/>
            <person name="Pinowska A."/>
            <person name="Traller J.C."/>
            <person name="Smith S.R."/>
            <person name="McClure R."/>
            <person name="Beliaev A."/>
            <person name="Bohutskyi P."/>
            <person name="Hill E.A."/>
            <person name="Rabines A."/>
            <person name="Zheng H."/>
            <person name="Allen L.Z."/>
            <person name="Kuo A."/>
            <person name="Grigoriev I.V."/>
            <person name="Allen A.E."/>
            <person name="Hazlebeck D."/>
            <person name="Allen E.E."/>
        </authorList>
    </citation>
    <scope>NUCLEOTIDE SEQUENCE</scope>
    <source>
        <strain evidence="3">Hildebrandi</strain>
    </source>
</reference>
<dbReference type="SMART" id="SM00212">
    <property type="entry name" value="UBCc"/>
    <property type="match status" value="1"/>
</dbReference>
<evidence type="ECO:0000256" key="1">
    <source>
        <dbReference type="ARBA" id="ARBA00022786"/>
    </source>
</evidence>
<gene>
    <name evidence="3" type="ORF">IV203_032460</name>
</gene>
<dbReference type="InterPro" id="IPR000608">
    <property type="entry name" value="UBC"/>
</dbReference>
<keyword evidence="4" id="KW-1185">Reference proteome</keyword>
<dbReference type="OrthoDB" id="40329at2759"/>
<dbReference type="CDD" id="cd23807">
    <property type="entry name" value="UEV_UBE2V"/>
    <property type="match status" value="1"/>
</dbReference>
<organism evidence="3 4">
    <name type="scientific">Nitzschia inconspicua</name>
    <dbReference type="NCBI Taxonomy" id="303405"/>
    <lineage>
        <taxon>Eukaryota</taxon>
        <taxon>Sar</taxon>
        <taxon>Stramenopiles</taxon>
        <taxon>Ochrophyta</taxon>
        <taxon>Bacillariophyta</taxon>
        <taxon>Bacillariophyceae</taxon>
        <taxon>Bacillariophycidae</taxon>
        <taxon>Bacillariales</taxon>
        <taxon>Bacillariaceae</taxon>
        <taxon>Nitzschia</taxon>
    </lineage>
</organism>
<sequence>MLSTFEDRIMERQPHRCTNYYYNASLSLLGLLAYVASSGDAFSPSFHPSTSETTRRSMFRVRATNQEETCHHGVSTRRSWMNDIAVAANRGGIIFATTTFATTTLAPLPVFAEEVTTTTTLAPLEMKSFIDPQGLFALNVPKDFFTLRRTQKGDLPDAKTGKGRRGSSIFTAGNMAKAEVVAVERFPTKVLLEENGIVPDGDLSTFPAIGDAKAVANLIILRREREAPNVGSKVLENVQVTPDGKQLTFRLKTEIEVQKPELLLETYGVSQLFRVTVAKATLDSNDGNIMAVFASALEQDFNNAALGFFHLRFDLCIICHSGRRSSFSVIMQKTPAGETVIVPRNFKLLEELEKSEKGHGDMSISFGLVDSGDTFMTDWNGGILGPGGTHHDGRFYQLRIHCTDNYPAVPPEVRFVSKINMTCVDSRTGVVKIDKLPAMRNWNRNMGIEQVLQSIRMEMCSDQNRRLRQPAEGATF</sequence>